<dbReference type="EMBL" id="KZ084143">
    <property type="protein sequence ID" value="OSC98006.1"/>
    <property type="molecule type" value="Genomic_DNA"/>
</dbReference>
<name>A0A1Y2IA37_TRAC3</name>
<dbReference type="AlphaFoldDB" id="A0A1Y2IA37"/>
<gene>
    <name evidence="1" type="ORF">PYCCODRAFT_1038414</name>
</gene>
<accession>A0A1Y2IA37</accession>
<keyword evidence="2" id="KW-1185">Reference proteome</keyword>
<evidence type="ECO:0000313" key="2">
    <source>
        <dbReference type="Proteomes" id="UP000193067"/>
    </source>
</evidence>
<dbReference type="Proteomes" id="UP000193067">
    <property type="component" value="Unassembled WGS sequence"/>
</dbReference>
<protein>
    <submittedName>
        <fullName evidence="1">Uncharacterized protein</fullName>
    </submittedName>
</protein>
<evidence type="ECO:0000313" key="1">
    <source>
        <dbReference type="EMBL" id="OSC98006.1"/>
    </source>
</evidence>
<proteinExistence type="predicted"/>
<sequence length="174" mass="19876">MTGSSEALYTGLVILSAIRCSYHSNAMTVSAGTDAVLVKMLQAQVIWLQLARRYFGREEQFQRNHYMQESFQASDIEEHDLRAEQRASHCSLVSPPQEQCDPTIISVACCRVLCRRGCRLSGGVMSDGCALLASTRRCRDIVIRPDSMRTPDDDIHNRPLGMWNVRWREAYWYK</sequence>
<organism evidence="1 2">
    <name type="scientific">Trametes coccinea (strain BRFM310)</name>
    <name type="common">Pycnoporus coccineus</name>
    <dbReference type="NCBI Taxonomy" id="1353009"/>
    <lineage>
        <taxon>Eukaryota</taxon>
        <taxon>Fungi</taxon>
        <taxon>Dikarya</taxon>
        <taxon>Basidiomycota</taxon>
        <taxon>Agaricomycotina</taxon>
        <taxon>Agaricomycetes</taxon>
        <taxon>Polyporales</taxon>
        <taxon>Polyporaceae</taxon>
        <taxon>Trametes</taxon>
    </lineage>
</organism>
<reference evidence="1 2" key="1">
    <citation type="journal article" date="2015" name="Biotechnol. Biofuels">
        <title>Enhanced degradation of softwood versus hardwood by the white-rot fungus Pycnoporus coccineus.</title>
        <authorList>
            <person name="Couturier M."/>
            <person name="Navarro D."/>
            <person name="Chevret D."/>
            <person name="Henrissat B."/>
            <person name="Piumi F."/>
            <person name="Ruiz-Duenas F.J."/>
            <person name="Martinez A.T."/>
            <person name="Grigoriev I.V."/>
            <person name="Riley R."/>
            <person name="Lipzen A."/>
            <person name="Berrin J.G."/>
            <person name="Master E.R."/>
            <person name="Rosso M.N."/>
        </authorList>
    </citation>
    <scope>NUCLEOTIDE SEQUENCE [LARGE SCALE GENOMIC DNA]</scope>
    <source>
        <strain evidence="1 2">BRFM310</strain>
    </source>
</reference>